<dbReference type="CDD" id="cd01991">
    <property type="entry name" value="Asn_synthase_B_C"/>
    <property type="match status" value="1"/>
</dbReference>
<dbReference type="PANTHER" id="PTHR43284">
    <property type="entry name" value="ASPARAGINE SYNTHETASE (GLUTAMINE-HYDROLYZING)"/>
    <property type="match status" value="1"/>
</dbReference>
<reference evidence="2" key="1">
    <citation type="submission" date="2018-05" db="EMBL/GenBank/DDBJ databases">
        <authorList>
            <person name="Lanie J.A."/>
            <person name="Ng W.-L."/>
            <person name="Kazmierczak K.M."/>
            <person name="Andrzejewski T.M."/>
            <person name="Davidsen T.M."/>
            <person name="Wayne K.J."/>
            <person name="Tettelin H."/>
            <person name="Glass J.I."/>
            <person name="Rusch D."/>
            <person name="Podicherti R."/>
            <person name="Tsui H.-C.T."/>
            <person name="Winkler M.E."/>
        </authorList>
    </citation>
    <scope>NUCLEOTIDE SEQUENCE</scope>
</reference>
<feature type="domain" description="Asparagine synthetase" evidence="1">
    <location>
        <begin position="1"/>
        <end position="274"/>
    </location>
</feature>
<dbReference type="GO" id="GO:0004066">
    <property type="term" value="F:asparagine synthase (glutamine-hydrolyzing) activity"/>
    <property type="evidence" value="ECO:0007669"/>
    <property type="project" value="InterPro"/>
</dbReference>
<dbReference type="InterPro" id="IPR051786">
    <property type="entry name" value="ASN_synthetase/amidase"/>
</dbReference>
<evidence type="ECO:0000313" key="2">
    <source>
        <dbReference type="EMBL" id="SVD61485.1"/>
    </source>
</evidence>
<feature type="non-terminal residue" evidence="2">
    <location>
        <position position="275"/>
    </location>
</feature>
<dbReference type="GO" id="GO:0006529">
    <property type="term" value="P:asparagine biosynthetic process"/>
    <property type="evidence" value="ECO:0007669"/>
    <property type="project" value="InterPro"/>
</dbReference>
<dbReference type="InterPro" id="IPR001962">
    <property type="entry name" value="Asn_synthase"/>
</dbReference>
<accession>A0A382WSW2</accession>
<dbReference type="SUPFAM" id="SSF52402">
    <property type="entry name" value="Adenine nucleotide alpha hydrolases-like"/>
    <property type="match status" value="1"/>
</dbReference>
<sequence length="275" mass="32067">KRTISDVPLGAFLSGGLDSSLIAHYLNKYHNNLNTFSIGFEDASFDESQYSRAVSHHLCTNHHEEIFSSDCMLDMLPLIWDMMDEPFADASFLPTYLLSKFTRQKVTVSLSGDGGDEVFAGYPTYFAHKMARWIPSWSVSSLQFCSTLLPVKFDNMSFDFKVKQFCKGLSFQNSFRHQYWLGSFDKKQKQKLYRSKFQESLTDKDILDHLINDHMLMNDTENDLEKYLYQDMRFYLQDDMLVKVDRSSMANSLEVRVPYLDHNIVEYMARVPYSL</sequence>
<dbReference type="Pfam" id="PF00733">
    <property type="entry name" value="Asn_synthase"/>
    <property type="match status" value="1"/>
</dbReference>
<proteinExistence type="predicted"/>
<gene>
    <name evidence="2" type="ORF">METZ01_LOCUS414339</name>
</gene>
<dbReference type="InterPro" id="IPR014729">
    <property type="entry name" value="Rossmann-like_a/b/a_fold"/>
</dbReference>
<dbReference type="AlphaFoldDB" id="A0A382WSW2"/>
<dbReference type="EMBL" id="UINC01161987">
    <property type="protein sequence ID" value="SVD61485.1"/>
    <property type="molecule type" value="Genomic_DNA"/>
</dbReference>
<dbReference type="GO" id="GO:0005829">
    <property type="term" value="C:cytosol"/>
    <property type="evidence" value="ECO:0007669"/>
    <property type="project" value="TreeGrafter"/>
</dbReference>
<dbReference type="Gene3D" id="3.40.50.620">
    <property type="entry name" value="HUPs"/>
    <property type="match status" value="1"/>
</dbReference>
<protein>
    <recommendedName>
        <fullName evidence="1">Asparagine synthetase domain-containing protein</fullName>
    </recommendedName>
</protein>
<name>A0A382WSW2_9ZZZZ</name>
<dbReference type="PANTHER" id="PTHR43284:SF1">
    <property type="entry name" value="ASPARAGINE SYNTHETASE"/>
    <property type="match status" value="1"/>
</dbReference>
<evidence type="ECO:0000259" key="1">
    <source>
        <dbReference type="Pfam" id="PF00733"/>
    </source>
</evidence>
<organism evidence="2">
    <name type="scientific">marine metagenome</name>
    <dbReference type="NCBI Taxonomy" id="408172"/>
    <lineage>
        <taxon>unclassified sequences</taxon>
        <taxon>metagenomes</taxon>
        <taxon>ecological metagenomes</taxon>
    </lineage>
</organism>
<feature type="non-terminal residue" evidence="2">
    <location>
        <position position="1"/>
    </location>
</feature>